<evidence type="ECO:0008006" key="3">
    <source>
        <dbReference type="Google" id="ProtNLM"/>
    </source>
</evidence>
<dbReference type="AlphaFoldDB" id="A0A1M6HBG3"/>
<accession>A0A1M6HBG3</accession>
<protein>
    <recommendedName>
        <fullName evidence="3">Limiting CO2-inducible protein B/C beta carbonyic anhydrase domain-containing protein</fullName>
    </recommendedName>
</protein>
<organism evidence="1 2">
    <name type="scientific">Malonomonas rubra DSM 5091</name>
    <dbReference type="NCBI Taxonomy" id="1122189"/>
    <lineage>
        <taxon>Bacteria</taxon>
        <taxon>Pseudomonadati</taxon>
        <taxon>Thermodesulfobacteriota</taxon>
        <taxon>Desulfuromonadia</taxon>
        <taxon>Desulfuromonadales</taxon>
        <taxon>Geopsychrobacteraceae</taxon>
        <taxon>Malonomonas</taxon>
    </lineage>
</organism>
<dbReference type="Proteomes" id="UP000184171">
    <property type="component" value="Unassembled WGS sequence"/>
</dbReference>
<sequence>MPLAPPAEELLELTPQNLMETYGRMRSLTDRAKFSGTLPAIWQCSDESQSIKKALFGYVYNYPSFNLGRVGALLDPARLATAAHHGRDLVIFGGSHIGADVASGYGYIKRADDEQAPCCGMLARILRDYLSVYRRATQLIKISSLNQQKRIEIPYKYLFKKPISEQVRIQLDLGSLTEGDALGEGTLGKIYRLHPAIIAANQRAMQNLTETPEPIGNMLSSTCFSFRKRLDHDSHEPQSMIEASIYDFMPDIVTSQLPHRRLCNINTWRQFHQLASFITDEFEGQGRNIFVLAGLTVDQSIRHNTFIPQFGFWMENGNALEAKYYGPDEINRLLSEQPVYKPPVTFLEYAGL</sequence>
<name>A0A1M6HBG3_MALRU</name>
<dbReference type="RefSeq" id="WP_072907967.1">
    <property type="nucleotide sequence ID" value="NZ_FQZT01000005.1"/>
</dbReference>
<proteinExistence type="predicted"/>
<dbReference type="EMBL" id="FQZT01000005">
    <property type="protein sequence ID" value="SHJ19476.1"/>
    <property type="molecule type" value="Genomic_DNA"/>
</dbReference>
<dbReference type="OrthoDB" id="5405032at2"/>
<keyword evidence="2" id="KW-1185">Reference proteome</keyword>
<evidence type="ECO:0000313" key="2">
    <source>
        <dbReference type="Proteomes" id="UP000184171"/>
    </source>
</evidence>
<gene>
    <name evidence="1" type="ORF">SAMN02745165_01768</name>
</gene>
<reference evidence="1 2" key="1">
    <citation type="submission" date="2016-11" db="EMBL/GenBank/DDBJ databases">
        <authorList>
            <person name="Jaros S."/>
            <person name="Januszkiewicz K."/>
            <person name="Wedrychowicz H."/>
        </authorList>
    </citation>
    <scope>NUCLEOTIDE SEQUENCE [LARGE SCALE GENOMIC DNA]</scope>
    <source>
        <strain evidence="1 2">DSM 5091</strain>
    </source>
</reference>
<evidence type="ECO:0000313" key="1">
    <source>
        <dbReference type="EMBL" id="SHJ19476.1"/>
    </source>
</evidence>